<gene>
    <name evidence="2" type="ORF">JOD01_000170</name>
</gene>
<proteinExistence type="predicted"/>
<dbReference type="EMBL" id="JAFBEB010000001">
    <property type="protein sequence ID" value="MBM7588584.1"/>
    <property type="molecule type" value="Genomic_DNA"/>
</dbReference>
<evidence type="ECO:0000313" key="3">
    <source>
        <dbReference type="Proteomes" id="UP000717624"/>
    </source>
</evidence>
<sequence>MNLFDRFILTLYSFALIVISIVAIGVFAQFIPYSYVQNTAQSIFIPGQVNWPYLIVALIFFLISLRFFFSSFTRTKPRKEKGIRQRTDLGEVNITINTIQTIAERAARKVKGVLDLKTTVKALESGNLISLRVGVDGETSIPEITQQLQFNVKEQVEAIAGVTITEVAVVVNEVISRENSPARSRRVE</sequence>
<dbReference type="NCBIfam" id="NF033218">
    <property type="entry name" value="anchor_AmaP"/>
    <property type="match status" value="1"/>
</dbReference>
<keyword evidence="1" id="KW-0472">Membrane</keyword>
<name>A0A938XX45_9BACL</name>
<organism evidence="2 3">
    <name type="scientific">Brevibacillus fulvus</name>
    <dbReference type="NCBI Taxonomy" id="1125967"/>
    <lineage>
        <taxon>Bacteria</taxon>
        <taxon>Bacillati</taxon>
        <taxon>Bacillota</taxon>
        <taxon>Bacilli</taxon>
        <taxon>Bacillales</taxon>
        <taxon>Paenibacillaceae</taxon>
        <taxon>Brevibacillus</taxon>
    </lineage>
</organism>
<keyword evidence="3" id="KW-1185">Reference proteome</keyword>
<feature type="transmembrane region" description="Helical" evidence="1">
    <location>
        <begin position="7"/>
        <end position="31"/>
    </location>
</feature>
<reference evidence="2" key="1">
    <citation type="submission" date="2021-01" db="EMBL/GenBank/DDBJ databases">
        <title>Genomic Encyclopedia of Type Strains, Phase IV (KMG-IV): sequencing the most valuable type-strain genomes for metagenomic binning, comparative biology and taxonomic classification.</title>
        <authorList>
            <person name="Goeker M."/>
        </authorList>
    </citation>
    <scope>NUCLEOTIDE SEQUENCE</scope>
    <source>
        <strain evidence="2">DSM 25523</strain>
    </source>
</reference>
<dbReference type="RefSeq" id="WP_204516333.1">
    <property type="nucleotide sequence ID" value="NZ_BAABIN010000009.1"/>
</dbReference>
<evidence type="ECO:0000313" key="2">
    <source>
        <dbReference type="EMBL" id="MBM7588584.1"/>
    </source>
</evidence>
<comment type="caution">
    <text evidence="2">The sequence shown here is derived from an EMBL/GenBank/DDBJ whole genome shotgun (WGS) entry which is preliminary data.</text>
</comment>
<evidence type="ECO:0000256" key="1">
    <source>
        <dbReference type="SAM" id="Phobius"/>
    </source>
</evidence>
<protein>
    <submittedName>
        <fullName evidence="2">Alkaline shock family protein YloU</fullName>
    </submittedName>
</protein>
<keyword evidence="1" id="KW-1133">Transmembrane helix</keyword>
<accession>A0A938XX45</accession>
<feature type="transmembrane region" description="Helical" evidence="1">
    <location>
        <begin position="51"/>
        <end position="69"/>
    </location>
</feature>
<dbReference type="AlphaFoldDB" id="A0A938XX45"/>
<dbReference type="Proteomes" id="UP000717624">
    <property type="component" value="Unassembled WGS sequence"/>
</dbReference>
<keyword evidence="1" id="KW-0812">Transmembrane</keyword>